<reference evidence="2 3" key="1">
    <citation type="journal article" date="2018" name="Nat. Biotechnol.">
        <title>A standardized bacterial taxonomy based on genome phylogeny substantially revises the tree of life.</title>
        <authorList>
            <person name="Parks D.H."/>
            <person name="Chuvochina M."/>
            <person name="Waite D.W."/>
            <person name="Rinke C."/>
            <person name="Skarshewski A."/>
            <person name="Chaumeil P.A."/>
            <person name="Hugenholtz P."/>
        </authorList>
    </citation>
    <scope>NUCLEOTIDE SEQUENCE [LARGE SCALE GENOMIC DNA]</scope>
    <source>
        <strain evidence="2">UBA10948</strain>
    </source>
</reference>
<accession>A0A354YSN9</accession>
<evidence type="ECO:0000313" key="3">
    <source>
        <dbReference type="Proteomes" id="UP000263273"/>
    </source>
</evidence>
<evidence type="ECO:0000256" key="1">
    <source>
        <dbReference type="SAM" id="Coils"/>
    </source>
</evidence>
<feature type="coiled-coil region" evidence="1">
    <location>
        <begin position="159"/>
        <end position="276"/>
    </location>
</feature>
<gene>
    <name evidence="2" type="ORF">DDZ44_00345</name>
</gene>
<dbReference type="Proteomes" id="UP000263273">
    <property type="component" value="Unassembled WGS sequence"/>
</dbReference>
<dbReference type="AlphaFoldDB" id="A0A354YSN9"/>
<feature type="non-terminal residue" evidence="2">
    <location>
        <position position="289"/>
    </location>
</feature>
<dbReference type="EMBL" id="DNZF01000009">
    <property type="protein sequence ID" value="HBK52373.1"/>
    <property type="molecule type" value="Genomic_DNA"/>
</dbReference>
<name>A0A354YSN9_9FIRM</name>
<organism evidence="2 3">
    <name type="scientific">Syntrophomonas wolfei</name>
    <dbReference type="NCBI Taxonomy" id="863"/>
    <lineage>
        <taxon>Bacteria</taxon>
        <taxon>Bacillati</taxon>
        <taxon>Bacillota</taxon>
        <taxon>Clostridia</taxon>
        <taxon>Eubacteriales</taxon>
        <taxon>Syntrophomonadaceae</taxon>
        <taxon>Syntrophomonas</taxon>
    </lineage>
</organism>
<evidence type="ECO:0000313" key="2">
    <source>
        <dbReference type="EMBL" id="HBK52373.1"/>
    </source>
</evidence>
<dbReference type="STRING" id="378794.GCA_001570625_01596"/>
<sequence>MIMKTKINSCSAGLLMPERKKIWELRPNLHCSICGTCLSIEEQRQILKKMKVPEKDYRDYEIHAIVANNLFRENMVSCMINAYLDKKYRVEIARFGFLEEAKLMMIWRDKMAEGDICGLYWAVLTNPLLPEESINRVVGEVHMLSHLNGGLCRQERMKLKRLAEEKQKYVVRLRQCRSREKELAAELDAARICIAKMERQLQEQNTRSRSSEDGQDYRQMLNSLKIENNELRLKLEELNRKCQDYKEESRQLLRDNDELEKQVRQQKEAIIQLCRESKMMARCQALDSG</sequence>
<keyword evidence="1" id="KW-0175">Coiled coil</keyword>
<protein>
    <submittedName>
        <fullName evidence="2">Uncharacterized protein</fullName>
    </submittedName>
</protein>
<proteinExistence type="predicted"/>
<comment type="caution">
    <text evidence="2">The sequence shown here is derived from an EMBL/GenBank/DDBJ whole genome shotgun (WGS) entry which is preliminary data.</text>
</comment>